<organism evidence="2 3">
    <name type="scientific">Pseudomonas synxantha</name>
    <dbReference type="NCBI Taxonomy" id="47883"/>
    <lineage>
        <taxon>Bacteria</taxon>
        <taxon>Pseudomonadati</taxon>
        <taxon>Pseudomonadota</taxon>
        <taxon>Gammaproteobacteria</taxon>
        <taxon>Pseudomonadales</taxon>
        <taxon>Pseudomonadaceae</taxon>
        <taxon>Pseudomonas</taxon>
    </lineage>
</organism>
<feature type="domain" description="DUF4365" evidence="1">
    <location>
        <begin position="19"/>
        <end position="140"/>
    </location>
</feature>
<gene>
    <name evidence="2" type="ORF">NCTC10696_03772</name>
</gene>
<evidence type="ECO:0000313" key="2">
    <source>
        <dbReference type="EMBL" id="VTR02150.1"/>
    </source>
</evidence>
<reference evidence="2 3" key="1">
    <citation type="submission" date="2019-05" db="EMBL/GenBank/DDBJ databases">
        <authorList>
            <consortium name="Pathogen Informatics"/>
        </authorList>
    </citation>
    <scope>NUCLEOTIDE SEQUENCE [LARGE SCALE GENOMIC DNA]</scope>
    <source>
        <strain evidence="2 3">NCTC10696</strain>
    </source>
</reference>
<name>A0AAX3I9I5_9PSED</name>
<dbReference type="Pfam" id="PF14280">
    <property type="entry name" value="DUF4365"/>
    <property type="match status" value="1"/>
</dbReference>
<proteinExistence type="predicted"/>
<dbReference type="AlphaFoldDB" id="A0AAX3I9I5"/>
<dbReference type="EMBL" id="LR590482">
    <property type="protein sequence ID" value="VTR02150.1"/>
    <property type="molecule type" value="Genomic_DNA"/>
</dbReference>
<dbReference type="InterPro" id="IPR025375">
    <property type="entry name" value="DUF4365"/>
</dbReference>
<evidence type="ECO:0000313" key="3">
    <source>
        <dbReference type="Proteomes" id="UP000306562"/>
    </source>
</evidence>
<accession>A0AAX3I9I5</accession>
<evidence type="ECO:0000259" key="1">
    <source>
        <dbReference type="Pfam" id="PF14280"/>
    </source>
</evidence>
<dbReference type="Proteomes" id="UP000306562">
    <property type="component" value="Chromosome"/>
</dbReference>
<sequence>MTPGEIGIEAGRIFNYNLPSNWLFRSQEDQNDHGIDGEIEVTDEKGIAQGSDFVFKVQIKGEANCTILKNQLILSFNLPTSKLQYYLSFNIPVILVVVEISSETIYWISITDNDELIAKAKSIETSSTQIHIPTQNTIKRRDDNLAQKVLSAVIASWDFLALKGVKGSIQRFADLDPKRLESRIAEMGNALFKAHHQHLENLLWQQDFLKIYKVSSDLIKSAIVPATNRFVAALFYRIALRAAPLHQAIGDQARDVANISMILISLAKEEKSVNLRRYAFGLARAAKLKYEIDSLMANNNAAKALSNSPEGYLFRRELHKQYKTVCTSIKKVIDLLSLIAAKGQYQILYETYLECVTSLVLFRIIQKEKGSEDSIDFFQNWMVAIFQFCLTYSFLSNDIERAEKLYSLALHSNLLSTEEIKSLKSLFTTIDPGALEIIMAVEENHEPKIETDFLKISTEKQKAYFTNTARNMGMDPEDPDNVMGQIVARALTNFDPTEIVKNCEHLFIHYKPGGIVAQTLQMHSAGGMHLMICLRHKYVQGTGNLLKLLYTPDIEIPGHGFKKNHCDNCSDCTPRPPDWKWSLAWQESEKAKHMDFLKLLKGW</sequence>
<protein>
    <recommendedName>
        <fullName evidence="1">DUF4365 domain-containing protein</fullName>
    </recommendedName>
</protein>